<dbReference type="PATRIC" id="fig|1267766.3.peg.759"/>
<protein>
    <recommendedName>
        <fullName evidence="4">CorA-like Mg2+ transporter protein</fullName>
    </recommendedName>
</protein>
<dbReference type="AlphaFoldDB" id="A0A0F7KSS1"/>
<sequence>MLTLRECPVFQPFERASLAFAFQLRVLRPDGSEPRSAYRISNIYNAVLGRSPGLEADRRDRAKWLFGASQSFLNDITTGVPGTNGRPLLLAAEALETGAPPAMVTLQRPESWDYEYEGTAVSLQVPPERRELRMAMQDHFCVFESGRIFYLLVLSNLPGERSPLDEYSTIQAEQLAIEPDYAADSDFLSIGRSGPQFSVLEFVRNRLAELDSGKEEPVSECANAIADVLRPFGVLPPGRNFATPRSEDLCNAMVQIEDEALFDTARHAFFHYRMPAPEDVQGPEDEVQKPHPQWVIDADRAWAEANVPGADCHCDAHHTLGFGPDEEESAIPRQLLAFAGLAQGVPDFPRQDDSEIHDSTRPVSVAPENLFFVHPSFELDVGKNWRTLREAQASVGGCPYALLTWMIAVHDELIVSDMERMIERMIFGPVDQDAQLAEIGRATPLKNLAHVLDKVSTLIPSYTKIIDDNLAQRVDIFRWCSIHQSGNVFRYPTERELLGSIREARGTRQRFEDAHALLDRYENLVEDVSTLQASYTSARTNWLLAAITFFGVLGLPGTLSGTFGLTNADALLATVGILAFTAALFTFWLNATQLRRSRKSS</sequence>
<dbReference type="STRING" id="1267766.WYH_00751"/>
<evidence type="ECO:0000256" key="1">
    <source>
        <dbReference type="SAM" id="Phobius"/>
    </source>
</evidence>
<dbReference type="KEGG" id="aay:WYH_00751"/>
<keyword evidence="3" id="KW-1185">Reference proteome</keyword>
<feature type="transmembrane region" description="Helical" evidence="1">
    <location>
        <begin position="542"/>
        <end position="564"/>
    </location>
</feature>
<evidence type="ECO:0000313" key="3">
    <source>
        <dbReference type="Proteomes" id="UP000034392"/>
    </source>
</evidence>
<dbReference type="EMBL" id="CP011452">
    <property type="protein sequence ID" value="AKH41805.1"/>
    <property type="molecule type" value="Genomic_DNA"/>
</dbReference>
<accession>A0A0F7KSS1</accession>
<feature type="transmembrane region" description="Helical" evidence="1">
    <location>
        <begin position="570"/>
        <end position="591"/>
    </location>
</feature>
<evidence type="ECO:0008006" key="4">
    <source>
        <dbReference type="Google" id="ProtNLM"/>
    </source>
</evidence>
<evidence type="ECO:0000313" key="2">
    <source>
        <dbReference type="EMBL" id="AKH41805.1"/>
    </source>
</evidence>
<keyword evidence="1" id="KW-0472">Membrane</keyword>
<keyword evidence="1" id="KW-0812">Transmembrane</keyword>
<gene>
    <name evidence="2" type="ORF">WYH_00751</name>
</gene>
<name>A0A0F7KSS1_9SPHN</name>
<organism evidence="2 3">
    <name type="scientific">Croceibacterium atlanticum</name>
    <dbReference type="NCBI Taxonomy" id="1267766"/>
    <lineage>
        <taxon>Bacteria</taxon>
        <taxon>Pseudomonadati</taxon>
        <taxon>Pseudomonadota</taxon>
        <taxon>Alphaproteobacteria</taxon>
        <taxon>Sphingomonadales</taxon>
        <taxon>Erythrobacteraceae</taxon>
        <taxon>Croceibacterium</taxon>
    </lineage>
</organism>
<dbReference type="Proteomes" id="UP000034392">
    <property type="component" value="Chromosome"/>
</dbReference>
<proteinExistence type="predicted"/>
<keyword evidence="1" id="KW-1133">Transmembrane helix</keyword>
<reference evidence="2" key="1">
    <citation type="submission" date="2015-05" db="EMBL/GenBank/DDBJ databases">
        <title>The complete genome of Altererythrobacter atlanticus strain 26DY36.</title>
        <authorList>
            <person name="Wu Y.-H."/>
            <person name="Cheng H."/>
            <person name="Wu X.-W."/>
        </authorList>
    </citation>
    <scope>NUCLEOTIDE SEQUENCE [LARGE SCALE GENOMIC DNA]</scope>
    <source>
        <strain evidence="2">26DY36</strain>
    </source>
</reference>